<dbReference type="InterPro" id="IPR011055">
    <property type="entry name" value="Dup_hybrid_motif"/>
</dbReference>
<proteinExistence type="predicted"/>
<keyword evidence="2" id="KW-0175">Coiled coil</keyword>
<dbReference type="PANTHER" id="PTHR21666:SF289">
    <property type="entry name" value="L-ALA--D-GLU ENDOPEPTIDASE"/>
    <property type="match status" value="1"/>
</dbReference>
<dbReference type="EMBL" id="PFBY01000029">
    <property type="protein sequence ID" value="PIR76389.1"/>
    <property type="molecule type" value="Genomic_DNA"/>
</dbReference>
<comment type="caution">
    <text evidence="4">The sequence shown here is derived from an EMBL/GenBank/DDBJ whole genome shotgun (WGS) entry which is preliminary data.</text>
</comment>
<protein>
    <recommendedName>
        <fullName evidence="3">M23ase beta-sheet core domain-containing protein</fullName>
    </recommendedName>
</protein>
<keyword evidence="1" id="KW-0732">Signal</keyword>
<dbReference type="InterPro" id="IPR050570">
    <property type="entry name" value="Cell_wall_metabolism_enzyme"/>
</dbReference>
<dbReference type="AlphaFoldDB" id="A0A2H0TW51"/>
<dbReference type="InterPro" id="IPR016047">
    <property type="entry name" value="M23ase_b-sheet_dom"/>
</dbReference>
<feature type="coiled-coil region" evidence="2">
    <location>
        <begin position="39"/>
        <end position="115"/>
    </location>
</feature>
<dbReference type="Gene3D" id="6.10.250.3150">
    <property type="match status" value="1"/>
</dbReference>
<dbReference type="PANTHER" id="PTHR21666">
    <property type="entry name" value="PEPTIDASE-RELATED"/>
    <property type="match status" value="1"/>
</dbReference>
<reference evidence="5" key="1">
    <citation type="submission" date="2017-09" db="EMBL/GenBank/DDBJ databases">
        <title>Depth-based differentiation of microbial function through sediment-hosted aquifers and enrichment of novel symbionts in the deep terrestrial subsurface.</title>
        <authorList>
            <person name="Probst A.J."/>
            <person name="Ladd B."/>
            <person name="Jarett J.K."/>
            <person name="Geller-Mcgrath D.E."/>
            <person name="Sieber C.M.K."/>
            <person name="Emerson J.B."/>
            <person name="Anantharaman K."/>
            <person name="Thomas B.C."/>
            <person name="Malmstrom R."/>
            <person name="Stieglmeier M."/>
            <person name="Klingl A."/>
            <person name="Woyke T."/>
            <person name="Ryan C.M."/>
            <person name="Banfield J.F."/>
        </authorList>
    </citation>
    <scope>NUCLEOTIDE SEQUENCE [LARGE SCALE GENOMIC DNA]</scope>
</reference>
<feature type="domain" description="M23ase beta-sheet core" evidence="3">
    <location>
        <begin position="307"/>
        <end position="409"/>
    </location>
</feature>
<dbReference type="Proteomes" id="UP000231530">
    <property type="component" value="Unassembled WGS sequence"/>
</dbReference>
<evidence type="ECO:0000313" key="5">
    <source>
        <dbReference type="Proteomes" id="UP000231530"/>
    </source>
</evidence>
<dbReference type="Gene3D" id="2.70.70.10">
    <property type="entry name" value="Glucose Permease (Domain IIA)"/>
    <property type="match status" value="1"/>
</dbReference>
<gene>
    <name evidence="4" type="ORF">COU32_02335</name>
</gene>
<evidence type="ECO:0000256" key="1">
    <source>
        <dbReference type="ARBA" id="ARBA00022729"/>
    </source>
</evidence>
<name>A0A2H0TW51_9BACT</name>
<sequence length="417" mass="46948">MHSIKKIRFFVFFLIAMGLVGAPVFVYTQTGIGGNKEEIDTLNEQIAAKKDKVKQLEDSIAAYKRKIEQTQLQSTSLANQMSVLDNHIVQVELDIQATEQKLETLDLEIQALHLSIGDKELTIARQQRIITEFIRTLHEQRNRSMLEVLATYDNFSDFYNQIEYARTIEEDLGKNTRALRIAKEELQTKKTANEERKVAYDALKTELDNKKKDLEGQSFAKENLLAETQSSELKYKTLVTNLKSQYQSIESDITSIEQQVRSKLESQDKIDDTSSLLDGQLAWPSQSRYITAYFHDPSYPYRNVFEHNAIDIRASHGTAIHAAASGYIARARTCQTSSCYAYVMIVHSGGLSTVYGHLSKILVSADQFVTTGDLIGYSGGTPGTVGAGPFVTGPHLHFEVRKNGIPVNPLNYMVKDY</sequence>
<evidence type="ECO:0000313" key="4">
    <source>
        <dbReference type="EMBL" id="PIR76389.1"/>
    </source>
</evidence>
<dbReference type="GO" id="GO:0004222">
    <property type="term" value="F:metalloendopeptidase activity"/>
    <property type="evidence" value="ECO:0007669"/>
    <property type="project" value="TreeGrafter"/>
</dbReference>
<dbReference type="SUPFAM" id="SSF51261">
    <property type="entry name" value="Duplicated hybrid motif"/>
    <property type="match status" value="1"/>
</dbReference>
<evidence type="ECO:0000259" key="3">
    <source>
        <dbReference type="Pfam" id="PF01551"/>
    </source>
</evidence>
<dbReference type="CDD" id="cd12797">
    <property type="entry name" value="M23_peptidase"/>
    <property type="match status" value="1"/>
</dbReference>
<dbReference type="Pfam" id="PF01551">
    <property type="entry name" value="Peptidase_M23"/>
    <property type="match status" value="1"/>
</dbReference>
<organism evidence="4 5">
    <name type="scientific">Candidatus Magasanikbacteria bacterium CG10_big_fil_rev_8_21_14_0_10_42_10</name>
    <dbReference type="NCBI Taxonomy" id="1974649"/>
    <lineage>
        <taxon>Bacteria</taxon>
        <taxon>Candidatus Magasanikiibacteriota</taxon>
    </lineage>
</organism>
<accession>A0A2H0TW51</accession>
<evidence type="ECO:0000256" key="2">
    <source>
        <dbReference type="SAM" id="Coils"/>
    </source>
</evidence>